<organism evidence="6 7">
    <name type="scientific">Roseburia hominis (strain DSM 16839 / JCM 17582 / NCIMB 14029 / A2-183)</name>
    <dbReference type="NCBI Taxonomy" id="585394"/>
    <lineage>
        <taxon>Bacteria</taxon>
        <taxon>Bacillati</taxon>
        <taxon>Bacillota</taxon>
        <taxon>Clostridia</taxon>
        <taxon>Lachnospirales</taxon>
        <taxon>Lachnospiraceae</taxon>
        <taxon>Roseburia</taxon>
    </lineage>
</organism>
<dbReference type="InterPro" id="IPR033764">
    <property type="entry name" value="Sdr_B"/>
</dbReference>
<dbReference type="PANTHER" id="PTHR23303">
    <property type="entry name" value="CARBOXYPEPTIDASE REGULATORY REGION-CONTAINING"/>
    <property type="match status" value="1"/>
</dbReference>
<evidence type="ECO:0000256" key="2">
    <source>
        <dbReference type="ARBA" id="ARBA00022525"/>
    </source>
</evidence>
<dbReference type="InterPro" id="IPR051417">
    <property type="entry name" value="SDr/BOS_complex"/>
</dbReference>
<feature type="compositionally biased region" description="Low complexity" evidence="4">
    <location>
        <begin position="245"/>
        <end position="298"/>
    </location>
</feature>
<feature type="compositionally biased region" description="Low complexity" evidence="4">
    <location>
        <begin position="182"/>
        <end position="195"/>
    </location>
</feature>
<dbReference type="AlphaFoldDB" id="G2SXP7"/>
<dbReference type="eggNOG" id="COG4676">
    <property type="taxonomic scope" value="Bacteria"/>
</dbReference>
<evidence type="ECO:0000259" key="5">
    <source>
        <dbReference type="Pfam" id="PF17210"/>
    </source>
</evidence>
<sequence>MKKELNETETKRSAKRSGMARRITALVLAGVLTFGGTATVSAATLRDVFDAQYYSETYSDLKDAFGTNQTALYKHYKTFGKSEGRTSTALIDVQKYRAAYPDLDAAFGDNWDAYVNHYIKYGFNEGRNSFGTFDARAYADRYPDLKAAFGYDVLALYKHYLKFGRAEGRDASAAVVATSSYTESSYSGSSNTGSADNGNNTSTNTAPIRTNGRLTNPETGAPVAGATVTFRLTSFNATAEEAEAATESVETTAETTESTETTETTESTEATETTESTEATETTESTEATETTESTEATESTEETEEPENGLVVGDGYYEITTDANGYYEIPEFVPGVYSVQAAAVGYLTLTVNSISINADNGSFTLPTFQLLSSDMSGVNTVAGVAKNATTGLGIEGVTVNVRANWNNQSGDVIATTTTDADGNYSFSLERGYYTLEFARDGFVSTFVNVASSNAIGACEGVLSPTSTSEVTSTEFRIVLTWGETPRDLDSHLVGLDDANSVFHIAYYNKVERDTDGNVIASLDVDDVSSYGPETVTIVNARTDATYYYSVKDFTDRYDATSTKMSESGANVKVYQGSVLVKEYNVPLNQAGTIWNVFKIENGSVVDINNYNADETTMYGEYASEYNY</sequence>
<dbReference type="RefSeq" id="WP_014080121.1">
    <property type="nucleotide sequence ID" value="NC_015977.1"/>
</dbReference>
<evidence type="ECO:0000256" key="3">
    <source>
        <dbReference type="ARBA" id="ARBA00022729"/>
    </source>
</evidence>
<dbReference type="GO" id="GO:0005576">
    <property type="term" value="C:extracellular region"/>
    <property type="evidence" value="ECO:0007669"/>
    <property type="project" value="UniProtKB-SubCell"/>
</dbReference>
<dbReference type="KEGG" id="rho:RHOM_09865"/>
<evidence type="ECO:0000313" key="7">
    <source>
        <dbReference type="Proteomes" id="UP000008178"/>
    </source>
</evidence>
<dbReference type="Proteomes" id="UP000008178">
    <property type="component" value="Chromosome"/>
</dbReference>
<keyword evidence="3" id="KW-0732">Signal</keyword>
<dbReference type="HOGENOM" id="CLU_435378_0_0_9"/>
<dbReference type="STRING" id="585394.RHOM_09865"/>
<feature type="domain" description="SD-repeat containing protein B" evidence="5">
    <location>
        <begin position="393"/>
        <end position="456"/>
    </location>
</feature>
<feature type="compositionally biased region" description="Polar residues" evidence="4">
    <location>
        <begin position="196"/>
        <end position="218"/>
    </location>
</feature>
<keyword evidence="7" id="KW-1185">Reference proteome</keyword>
<dbReference type="InterPro" id="IPR008969">
    <property type="entry name" value="CarboxyPept-like_regulatory"/>
</dbReference>
<feature type="region of interest" description="Disordered" evidence="4">
    <location>
        <begin position="182"/>
        <end position="222"/>
    </location>
</feature>
<dbReference type="GeneID" id="93723755"/>
<feature type="compositionally biased region" description="Acidic residues" evidence="4">
    <location>
        <begin position="299"/>
        <end position="308"/>
    </location>
</feature>
<proteinExistence type="predicted"/>
<dbReference type="Pfam" id="PF17210">
    <property type="entry name" value="SdrD_B"/>
    <property type="match status" value="1"/>
</dbReference>
<dbReference type="eggNOG" id="COG5549">
    <property type="taxonomic scope" value="Bacteria"/>
</dbReference>
<keyword evidence="2" id="KW-0964">Secreted</keyword>
<evidence type="ECO:0000313" key="6">
    <source>
        <dbReference type="EMBL" id="AEN97084.1"/>
    </source>
</evidence>
<dbReference type="SUPFAM" id="SSF49464">
    <property type="entry name" value="Carboxypeptidase regulatory domain-like"/>
    <property type="match status" value="2"/>
</dbReference>
<name>G2SXP7_ROSHA</name>
<dbReference type="PANTHER" id="PTHR23303:SF15">
    <property type="entry name" value="COLOSSIN-A"/>
    <property type="match status" value="1"/>
</dbReference>
<gene>
    <name evidence="6" type="ordered locus">RHOM_09865</name>
</gene>
<comment type="subcellular location">
    <subcellularLocation>
        <location evidence="1">Secreted</location>
    </subcellularLocation>
</comment>
<reference evidence="6 7" key="1">
    <citation type="journal article" date="2015" name="Genome Announc.">
        <title>Complete genome sequence of the human gut symbiont Roseburia hominis.</title>
        <authorList>
            <person name="Travis A.J."/>
            <person name="Kelly D."/>
            <person name="Flint H.J."/>
            <person name="Aminov R.I."/>
        </authorList>
    </citation>
    <scope>NUCLEOTIDE SEQUENCE [LARGE SCALE GENOMIC DNA]</scope>
    <source>
        <strain evidence="7">DSM 16839 / JCM 17582 / NCIMB 14029 / A2-183</strain>
    </source>
</reference>
<accession>G2SXP7</accession>
<dbReference type="Gene3D" id="2.60.40.1120">
    <property type="entry name" value="Carboxypeptidase-like, regulatory domain"/>
    <property type="match status" value="2"/>
</dbReference>
<feature type="region of interest" description="Disordered" evidence="4">
    <location>
        <begin position="239"/>
        <end position="309"/>
    </location>
</feature>
<dbReference type="OrthoDB" id="6372180at2"/>
<evidence type="ECO:0000256" key="1">
    <source>
        <dbReference type="ARBA" id="ARBA00004613"/>
    </source>
</evidence>
<evidence type="ECO:0000256" key="4">
    <source>
        <dbReference type="SAM" id="MobiDB-lite"/>
    </source>
</evidence>
<dbReference type="EMBL" id="CP003040">
    <property type="protein sequence ID" value="AEN97084.1"/>
    <property type="molecule type" value="Genomic_DNA"/>
</dbReference>
<protein>
    <recommendedName>
        <fullName evidence="5">SD-repeat containing protein B domain-containing protein</fullName>
    </recommendedName>
</protein>